<protein>
    <submittedName>
        <fullName evidence="4">Uncharacterized protein</fullName>
    </submittedName>
</protein>
<dbReference type="GO" id="GO:0005634">
    <property type="term" value="C:nucleus"/>
    <property type="evidence" value="ECO:0007669"/>
    <property type="project" value="UniProtKB-SubCell"/>
</dbReference>
<dbReference type="PROSITE" id="PS51592">
    <property type="entry name" value="SAM_MTA70L_2"/>
    <property type="match status" value="1"/>
</dbReference>
<organism evidence="4 5">
    <name type="scientific">Chytriomyces confervae</name>
    <dbReference type="NCBI Taxonomy" id="246404"/>
    <lineage>
        <taxon>Eukaryota</taxon>
        <taxon>Fungi</taxon>
        <taxon>Fungi incertae sedis</taxon>
        <taxon>Chytridiomycota</taxon>
        <taxon>Chytridiomycota incertae sedis</taxon>
        <taxon>Chytridiomycetes</taxon>
        <taxon>Chytridiales</taxon>
        <taxon>Chytriomycetaceae</taxon>
        <taxon>Chytriomyces</taxon>
    </lineage>
</organism>
<accession>A0A507FDL2</accession>
<dbReference type="InterPro" id="IPR029063">
    <property type="entry name" value="SAM-dependent_MTases_sf"/>
</dbReference>
<dbReference type="InterPro" id="IPR007757">
    <property type="entry name" value="MT-A70-like"/>
</dbReference>
<dbReference type="Pfam" id="PF05063">
    <property type="entry name" value="MT-A70"/>
    <property type="match status" value="1"/>
</dbReference>
<keyword evidence="2" id="KW-0539">Nucleus</keyword>
<dbReference type="GO" id="GO:0003729">
    <property type="term" value="F:mRNA binding"/>
    <property type="evidence" value="ECO:0007669"/>
    <property type="project" value="TreeGrafter"/>
</dbReference>
<dbReference type="OrthoDB" id="14833at2759"/>
<evidence type="ECO:0000313" key="4">
    <source>
        <dbReference type="EMBL" id="TPX73835.1"/>
    </source>
</evidence>
<evidence type="ECO:0000256" key="1">
    <source>
        <dbReference type="ARBA" id="ARBA00004123"/>
    </source>
</evidence>
<dbReference type="Gene3D" id="3.40.50.150">
    <property type="entry name" value="Vaccinia Virus protein VP39"/>
    <property type="match status" value="1"/>
</dbReference>
<evidence type="ECO:0000256" key="2">
    <source>
        <dbReference type="ARBA" id="ARBA00023242"/>
    </source>
</evidence>
<dbReference type="Proteomes" id="UP000320333">
    <property type="component" value="Unassembled WGS sequence"/>
</dbReference>
<evidence type="ECO:0000256" key="3">
    <source>
        <dbReference type="PROSITE-ProRule" id="PRU00489"/>
    </source>
</evidence>
<proteinExistence type="inferred from homology"/>
<comment type="subcellular location">
    <subcellularLocation>
        <location evidence="1">Nucleus</location>
    </subcellularLocation>
</comment>
<dbReference type="SUPFAM" id="SSF53335">
    <property type="entry name" value="S-adenosyl-L-methionine-dependent methyltransferases"/>
    <property type="match status" value="1"/>
</dbReference>
<dbReference type="AlphaFoldDB" id="A0A507FDL2"/>
<comment type="caution">
    <text evidence="4">The sequence shown here is derived from an EMBL/GenBank/DDBJ whole genome shotgun (WGS) entry which is preliminary data.</text>
</comment>
<dbReference type="PANTHER" id="PTHR13107">
    <property type="entry name" value="N6-ADENOSINE-METHYLTRANSFERASE NON-CATALYTIC SUBUNIT"/>
    <property type="match status" value="1"/>
</dbReference>
<keyword evidence="5" id="KW-1185">Reference proteome</keyword>
<comment type="similarity">
    <text evidence="3">Belongs to the MT-A70-like family.</text>
</comment>
<reference evidence="4 5" key="1">
    <citation type="journal article" date="2019" name="Sci. Rep.">
        <title>Comparative genomics of chytrid fungi reveal insights into the obligate biotrophic and pathogenic lifestyle of Synchytrium endobioticum.</title>
        <authorList>
            <person name="van de Vossenberg B.T.L.H."/>
            <person name="Warris S."/>
            <person name="Nguyen H.D.T."/>
            <person name="van Gent-Pelzer M.P.E."/>
            <person name="Joly D.L."/>
            <person name="van de Geest H.C."/>
            <person name="Bonants P.J.M."/>
            <person name="Smith D.S."/>
            <person name="Levesque C.A."/>
            <person name="van der Lee T.A.J."/>
        </authorList>
    </citation>
    <scope>NUCLEOTIDE SEQUENCE [LARGE SCALE GENOMIC DNA]</scope>
    <source>
        <strain evidence="4 5">CBS 675.73</strain>
    </source>
</reference>
<name>A0A507FDL2_9FUNG</name>
<dbReference type="PROSITE" id="PS51143">
    <property type="entry name" value="MT_A70"/>
    <property type="match status" value="1"/>
</dbReference>
<evidence type="ECO:0000313" key="5">
    <source>
        <dbReference type="Proteomes" id="UP000320333"/>
    </source>
</evidence>
<dbReference type="STRING" id="246404.A0A507FDL2"/>
<gene>
    <name evidence="4" type="ORF">CcCBS67573_g04895</name>
</gene>
<dbReference type="EMBL" id="QEAP01000162">
    <property type="protein sequence ID" value="TPX73835.1"/>
    <property type="molecule type" value="Genomic_DNA"/>
</dbReference>
<dbReference type="PANTHER" id="PTHR13107:SF0">
    <property type="entry name" value="N6-ADENOSINE-METHYLTRANSFERASE NON-CATALYTIC SUBUNIT"/>
    <property type="match status" value="1"/>
</dbReference>
<dbReference type="GO" id="GO:0036396">
    <property type="term" value="C:RNA N6-methyladenosine methyltransferase complex"/>
    <property type="evidence" value="ECO:0007669"/>
    <property type="project" value="TreeGrafter"/>
</dbReference>
<dbReference type="InterPro" id="IPR045123">
    <property type="entry name" value="METTL14-like"/>
</dbReference>
<sequence length="407" mass="46344">MEDEQKKSFLDVIRARHAQRQDVWRRMENGEPINANAELADAVEVGNTATTEGSAVAEGWMDQSRYSPSELAYLKGQESVHASKTKRAAGGVSEAESTQLKTTLKNDHSENFVVTGKRPQNYVRDSDPATRFDEYPKLNALFTLKRNLVLQSATPARYAKLDLWKFDLRNLGSQFDVILMDPPLFEYAARSEETFDREFRDAPEGCPPDMKRVWGWDDIASMNVQDIAAPRSFIFIWIGDGDGLERGRDLLAKWGYRRAEDIVWAKTNKAVKGSYQVGPFPVLQRQKEHCLVGIKGTLRRSSDTHFIHCNVDTDIIISDEPANGDTAKPEELYTIIENFCLGKRRLELFGRDHNIRNGWLTVGASISNSNYVRDEYVSWFRNAALVPFNHEIETLRPKSPPPRAKRF</sequence>